<evidence type="ECO:0000256" key="4">
    <source>
        <dbReference type="ARBA" id="ARBA00022747"/>
    </source>
</evidence>
<dbReference type="EMBL" id="JAZDQT010000004">
    <property type="protein sequence ID" value="MEE1947256.1"/>
    <property type="molecule type" value="Genomic_DNA"/>
</dbReference>
<dbReference type="Pfam" id="PF00145">
    <property type="entry name" value="DNA_methylase"/>
    <property type="match status" value="1"/>
</dbReference>
<evidence type="ECO:0000256" key="5">
    <source>
        <dbReference type="ARBA" id="ARBA00047422"/>
    </source>
</evidence>
<accession>A0ABU7ICZ5</accession>
<evidence type="ECO:0000256" key="8">
    <source>
        <dbReference type="RuleBase" id="RU000417"/>
    </source>
</evidence>
<feature type="active site" evidence="6">
    <location>
        <position position="79"/>
    </location>
</feature>
<feature type="region of interest" description="Disordered" evidence="9">
    <location>
        <begin position="167"/>
        <end position="265"/>
    </location>
</feature>
<keyword evidence="1 6" id="KW-0489">Methyltransferase</keyword>
<proteinExistence type="inferred from homology"/>
<evidence type="ECO:0000256" key="1">
    <source>
        <dbReference type="ARBA" id="ARBA00022603"/>
    </source>
</evidence>
<evidence type="ECO:0000313" key="11">
    <source>
        <dbReference type="Proteomes" id="UP001336835"/>
    </source>
</evidence>
<feature type="compositionally biased region" description="Basic and acidic residues" evidence="9">
    <location>
        <begin position="228"/>
        <end position="240"/>
    </location>
</feature>
<gene>
    <name evidence="10" type="ORF">VRU48_19170</name>
</gene>
<dbReference type="GO" id="GO:0003886">
    <property type="term" value="F:DNA (cytosine-5-)-methyltransferase activity"/>
    <property type="evidence" value="ECO:0007669"/>
    <property type="project" value="UniProtKB-EC"/>
</dbReference>
<dbReference type="InterPro" id="IPR050750">
    <property type="entry name" value="C5-MTase"/>
</dbReference>
<comment type="catalytic activity">
    <reaction evidence="5 8">
        <text>a 2'-deoxycytidine in DNA + S-adenosyl-L-methionine = a 5-methyl-2'-deoxycytidine in DNA + S-adenosyl-L-homocysteine + H(+)</text>
        <dbReference type="Rhea" id="RHEA:13681"/>
        <dbReference type="Rhea" id="RHEA-COMP:11369"/>
        <dbReference type="Rhea" id="RHEA-COMP:11370"/>
        <dbReference type="ChEBI" id="CHEBI:15378"/>
        <dbReference type="ChEBI" id="CHEBI:57856"/>
        <dbReference type="ChEBI" id="CHEBI:59789"/>
        <dbReference type="ChEBI" id="CHEBI:85452"/>
        <dbReference type="ChEBI" id="CHEBI:85454"/>
        <dbReference type="EC" id="2.1.1.37"/>
    </reaction>
</comment>
<dbReference type="PANTHER" id="PTHR46098">
    <property type="entry name" value="TRNA (CYTOSINE(38)-C(5))-METHYLTRANSFERASE"/>
    <property type="match status" value="1"/>
</dbReference>
<name>A0ABU7ICZ5_9SPHI</name>
<dbReference type="InterPro" id="IPR029063">
    <property type="entry name" value="SAM-dependent_MTases_sf"/>
</dbReference>
<dbReference type="RefSeq" id="WP_330109544.1">
    <property type="nucleotide sequence ID" value="NZ_JAZDQT010000004.1"/>
</dbReference>
<dbReference type="EC" id="2.1.1.37" evidence="8"/>
<dbReference type="PANTHER" id="PTHR46098:SF1">
    <property type="entry name" value="TRNA (CYTOSINE(38)-C(5))-METHYLTRANSFERASE"/>
    <property type="match status" value="1"/>
</dbReference>
<dbReference type="NCBIfam" id="TIGR00675">
    <property type="entry name" value="dcm"/>
    <property type="match status" value="1"/>
</dbReference>
<comment type="caution">
    <text evidence="10">The sequence shown here is derived from an EMBL/GenBank/DDBJ whole genome shotgun (WGS) entry which is preliminary data.</text>
</comment>
<evidence type="ECO:0000256" key="6">
    <source>
        <dbReference type="PROSITE-ProRule" id="PRU01016"/>
    </source>
</evidence>
<dbReference type="Proteomes" id="UP001336835">
    <property type="component" value="Unassembled WGS sequence"/>
</dbReference>
<evidence type="ECO:0000256" key="7">
    <source>
        <dbReference type="RuleBase" id="RU000416"/>
    </source>
</evidence>
<keyword evidence="3 6" id="KW-0949">S-adenosyl-L-methionine</keyword>
<evidence type="ECO:0000256" key="2">
    <source>
        <dbReference type="ARBA" id="ARBA00022679"/>
    </source>
</evidence>
<dbReference type="Gene3D" id="3.40.50.150">
    <property type="entry name" value="Vaccinia Virus protein VP39"/>
    <property type="match status" value="1"/>
</dbReference>
<evidence type="ECO:0000313" key="10">
    <source>
        <dbReference type="EMBL" id="MEE1947256.1"/>
    </source>
</evidence>
<organism evidence="10 11">
    <name type="scientific">Pedobacter albus</name>
    <dbReference type="NCBI Taxonomy" id="3113905"/>
    <lineage>
        <taxon>Bacteria</taxon>
        <taxon>Pseudomonadati</taxon>
        <taxon>Bacteroidota</taxon>
        <taxon>Sphingobacteriia</taxon>
        <taxon>Sphingobacteriales</taxon>
        <taxon>Sphingobacteriaceae</taxon>
        <taxon>Pedobacter</taxon>
    </lineage>
</organism>
<dbReference type="InterPro" id="IPR001525">
    <property type="entry name" value="C5_MeTfrase"/>
</dbReference>
<comment type="similarity">
    <text evidence="6 7">Belongs to the class I-like SAM-binding methyltransferase superfamily. C5-methyltransferase family.</text>
</comment>
<dbReference type="GO" id="GO:0032259">
    <property type="term" value="P:methylation"/>
    <property type="evidence" value="ECO:0007669"/>
    <property type="project" value="UniProtKB-KW"/>
</dbReference>
<dbReference type="InterPro" id="IPR018117">
    <property type="entry name" value="C5_DNA_meth_AS"/>
</dbReference>
<evidence type="ECO:0000256" key="3">
    <source>
        <dbReference type="ARBA" id="ARBA00022691"/>
    </source>
</evidence>
<dbReference type="PROSITE" id="PS00094">
    <property type="entry name" value="C5_MTASE_1"/>
    <property type="match status" value="1"/>
</dbReference>
<feature type="compositionally biased region" description="Basic and acidic residues" evidence="9">
    <location>
        <begin position="175"/>
        <end position="190"/>
    </location>
</feature>
<keyword evidence="11" id="KW-1185">Reference proteome</keyword>
<sequence>MGRKVQALRHGSLFSGIGGFDLAAEWMKWRNVFHCEIDPFCRRILQYYFSKAHSYENIKEADFSPYRGKIDVLTGGFPCQPYSLAGKRLGKEDERHLWPWMLNAIRQIRPGWIVGENVYGIISWNNGLVFEEVQADLEAEGYFVQPYVLPAAGVGAPHRRDRVWFVAHANGQRGHKGEGTETDDRKRTDQEPIPQRGQLRDQYPPAGRTGLSADTAGFGCDGGFGDRQGGHVPDHLDGHAPEAQPQRKIGKRRTGKAGTAEQWGWDGTSDYWADWPTQSPVCTGNDGLSSGLDGITFSKWRKESIKAGGNAIVPQVAYRIFQTIQAIHDRH</sequence>
<reference evidence="10 11" key="1">
    <citation type="submission" date="2024-01" db="EMBL/GenBank/DDBJ databases">
        <title>Pedobacter sp. nov., isolated from fresh soil.</title>
        <authorList>
            <person name="Le N.T.T."/>
        </authorList>
    </citation>
    <scope>NUCLEOTIDE SEQUENCE [LARGE SCALE GENOMIC DNA]</scope>
    <source>
        <strain evidence="10 11">KR3-3</strain>
    </source>
</reference>
<protein>
    <recommendedName>
        <fullName evidence="8">Cytosine-specific methyltransferase</fullName>
        <ecNumber evidence="8">2.1.1.37</ecNumber>
    </recommendedName>
</protein>
<dbReference type="SUPFAM" id="SSF53335">
    <property type="entry name" value="S-adenosyl-L-methionine-dependent methyltransferases"/>
    <property type="match status" value="1"/>
</dbReference>
<dbReference type="PROSITE" id="PS51679">
    <property type="entry name" value="SAM_MT_C5"/>
    <property type="match status" value="1"/>
</dbReference>
<evidence type="ECO:0000256" key="9">
    <source>
        <dbReference type="SAM" id="MobiDB-lite"/>
    </source>
</evidence>
<keyword evidence="2 6" id="KW-0808">Transferase</keyword>
<keyword evidence="4" id="KW-0680">Restriction system</keyword>
<dbReference type="PRINTS" id="PR00105">
    <property type="entry name" value="C5METTRFRASE"/>
</dbReference>